<name>A0ABP9R877_9GAMM</name>
<protein>
    <submittedName>
        <fullName evidence="1">SapC family protein</fullName>
    </submittedName>
</protein>
<keyword evidence="2" id="KW-1185">Reference proteome</keyword>
<dbReference type="EMBL" id="BAABKI010000012">
    <property type="protein sequence ID" value="GAA5172965.1"/>
    <property type="molecule type" value="Genomic_DNA"/>
</dbReference>
<dbReference type="RefSeq" id="WP_031384185.1">
    <property type="nucleotide sequence ID" value="NZ_BAABKI010000012.1"/>
</dbReference>
<gene>
    <name evidence="1" type="ORF">GCM10023342_10640</name>
</gene>
<proteinExistence type="predicted"/>
<sequence>MSQWIAVSRTQHADSYFWPRQGYGFAAQEQVVPILIAELTKLLPHYTLGFIQQGEGSHQSSHQHYQPVALTGLGGERNLYVHSDGRWLASYVPSILWGYPFRMAKADNDQPVLAIEQDSLTDEPSAQPLFDEEGNLTDKVQQTLNFLTQCDKNRQVTHAASRVLGESGLIEPWPLKLERGEGQEPLTVQGLYRINEKALNELDAESFANLRSHGALALAYAQLFSMSQLSQLAERAKFHAKQQTGQPEAENIDNLLGGDDDDLTFDFGD</sequence>
<evidence type="ECO:0000313" key="1">
    <source>
        <dbReference type="EMBL" id="GAA5172965.1"/>
    </source>
</evidence>
<accession>A0ABP9R877</accession>
<reference evidence="2" key="1">
    <citation type="journal article" date="2019" name="Int. J. Syst. Evol. Microbiol.">
        <title>The Global Catalogue of Microorganisms (GCM) 10K type strain sequencing project: providing services to taxonomists for standard genome sequencing and annotation.</title>
        <authorList>
            <consortium name="The Broad Institute Genomics Platform"/>
            <consortium name="The Broad Institute Genome Sequencing Center for Infectious Disease"/>
            <person name="Wu L."/>
            <person name="Ma J."/>
        </authorList>
    </citation>
    <scope>NUCLEOTIDE SEQUENCE [LARGE SCALE GENOMIC DNA]</scope>
    <source>
        <strain evidence="2">JCM 18472</strain>
    </source>
</reference>
<dbReference type="Pfam" id="PF07277">
    <property type="entry name" value="SapC"/>
    <property type="match status" value="1"/>
</dbReference>
<dbReference type="InterPro" id="IPR010836">
    <property type="entry name" value="SapC"/>
</dbReference>
<dbReference type="Proteomes" id="UP001500074">
    <property type="component" value="Unassembled WGS sequence"/>
</dbReference>
<evidence type="ECO:0000313" key="2">
    <source>
        <dbReference type="Proteomes" id="UP001500074"/>
    </source>
</evidence>
<comment type="caution">
    <text evidence="1">The sequence shown here is derived from an EMBL/GenBank/DDBJ whole genome shotgun (WGS) entry which is preliminary data.</text>
</comment>
<organism evidence="1 2">
    <name type="scientific">Modicisalibacter zincidurans</name>
    <dbReference type="NCBI Taxonomy" id="1178777"/>
    <lineage>
        <taxon>Bacteria</taxon>
        <taxon>Pseudomonadati</taxon>
        <taxon>Pseudomonadota</taxon>
        <taxon>Gammaproteobacteria</taxon>
        <taxon>Oceanospirillales</taxon>
        <taxon>Halomonadaceae</taxon>
        <taxon>Modicisalibacter</taxon>
    </lineage>
</organism>